<sequence length="163" mass="18353">MKAITFKVSRPDGNYGLHKIAETTFELGLGPCGRVVTNLSYTIAEGLLTVVQVSRLPEDVEKPPVDYSLKARLDADRKARYRTQIAPKVHTVTVGMLWWKREVEVHSLSLENAPGTLTDSERAELEAAFKAQGDAIDRWYKAHEIKKFVYKISDVHGRIVTTE</sequence>
<proteinExistence type="predicted"/>
<dbReference type="Pfam" id="PF25755">
    <property type="entry name" value="Phage_T3_1_05"/>
    <property type="match status" value="1"/>
</dbReference>
<dbReference type="EMBL" id="MT104466">
    <property type="protein sequence ID" value="QJD54653.1"/>
    <property type="molecule type" value="Genomic_DNA"/>
</dbReference>
<gene>
    <name evidence="1" type="ORF">PssvBMR2_gp10</name>
</gene>
<organism evidence="1 2">
    <name type="scientific">Pseudomonas phage MR2</name>
    <dbReference type="NCBI Taxonomy" id="2711170"/>
    <lineage>
        <taxon>Viruses</taxon>
        <taxon>Duplodnaviria</taxon>
        <taxon>Heunggongvirae</taxon>
        <taxon>Uroviricota</taxon>
        <taxon>Caudoviricetes</taxon>
        <taxon>Autographivirales</taxon>
        <taxon>Autotranscriptaviridae</taxon>
        <taxon>Studiervirinae</taxon>
        <taxon>Hennigervirus</taxon>
        <taxon>Hennigervirus MR2</taxon>
    </lineage>
</organism>
<accession>A0A6M3TA67</accession>
<name>A0A6M3TA67_9CAUD</name>
<evidence type="ECO:0000313" key="2">
    <source>
        <dbReference type="Proteomes" id="UP000502596"/>
    </source>
</evidence>
<reference evidence="1 2" key="1">
    <citation type="journal article" date="2020" name="Microb. Biotechnol.">
        <title>Phage biocontrol to combat Pseudomonas syringae pathogens causing disease in cherry.</title>
        <authorList>
            <person name="Rabiey M."/>
            <person name="Roy S.R."/>
            <person name="Holtappels D."/>
            <person name="Franceschetti L."/>
            <person name="Quilty B.J."/>
            <person name="Creeth R."/>
            <person name="Sundin G.W."/>
            <person name="Wagemans J."/>
            <person name="Lavigne R."/>
            <person name="Jackson R.W."/>
        </authorList>
    </citation>
    <scope>NUCLEOTIDE SEQUENCE [LARGE SCALE GENOMIC DNA]</scope>
</reference>
<keyword evidence="2" id="KW-1185">Reference proteome</keyword>
<protein>
    <submittedName>
        <fullName evidence="1">Uncharacterized protein</fullName>
    </submittedName>
</protein>
<dbReference type="Proteomes" id="UP000502596">
    <property type="component" value="Segment"/>
</dbReference>
<dbReference type="InterPro" id="IPR058006">
    <property type="entry name" value="1.05"/>
</dbReference>
<evidence type="ECO:0000313" key="1">
    <source>
        <dbReference type="EMBL" id="QJD54653.1"/>
    </source>
</evidence>